<evidence type="ECO:0000256" key="1">
    <source>
        <dbReference type="SAM" id="Phobius"/>
    </source>
</evidence>
<reference evidence="3 4" key="1">
    <citation type="submission" date="2025-04" db="UniProtKB">
        <authorList>
            <consortium name="RefSeq"/>
        </authorList>
    </citation>
    <scope>IDENTIFICATION</scope>
    <source>
        <tissue evidence="3 4">Whole sample</tissue>
    </source>
</reference>
<dbReference type="SUPFAM" id="SSF51905">
    <property type="entry name" value="FAD/NAD(P)-binding domain"/>
    <property type="match status" value="1"/>
</dbReference>
<keyword evidence="1" id="KW-0812">Transmembrane</keyword>
<keyword evidence="1" id="KW-1133">Transmembrane helix</keyword>
<gene>
    <name evidence="3 4" type="primary">LOC111136837</name>
</gene>
<keyword evidence="2" id="KW-1185">Reference proteome</keyword>
<evidence type="ECO:0000313" key="2">
    <source>
        <dbReference type="Proteomes" id="UP000694844"/>
    </source>
</evidence>
<dbReference type="InterPro" id="IPR036188">
    <property type="entry name" value="FAD/NAD-bd_sf"/>
</dbReference>
<evidence type="ECO:0000313" key="4">
    <source>
        <dbReference type="RefSeq" id="XP_022343673.1"/>
    </source>
</evidence>
<dbReference type="KEGG" id="cvn:111136837"/>
<dbReference type="RefSeq" id="XP_022343673.1">
    <property type="nucleotide sequence ID" value="XM_022487965.1"/>
</dbReference>
<protein>
    <submittedName>
        <fullName evidence="3 4">Uncharacterized protein LOC111136837 isoform X1</fullName>
    </submittedName>
</protein>
<sequence length="422" mass="48190">MYTDNCDFFFIRWDSYRMNCDDSISPPYYPQIQPNVILTAMVVILFASVKTFYDRVRHERARVSVVVLGAGPIGVTAALLALKTGRVSKLTIYETIDKIATLKKDYQIAIDRRSVSFLRKAGVDFDNLEGCWDNKCFYTRVGIYLEYMLTTLRRCNKNTVTKFSCKFDKESCKELDEIQGRLLVIACDGRNGQASRLLGLDEFSEQHSCNAYGAIAAIERAEARDVPTPEKRVHNLTFDLSAYGAYHSENDCSPGFSLKVFGNSKHRFISLAISKCESSVVKALRTILDRSMMRNIFMKCFNLYKMGYEQSLSESYALNHMKFSPRLFEIKLSQRCETVAYFHDCDTFVLAEGEAALSFNFHTGLDINPAIRGLMSLSKFVEMITLAETEHSISNALLFKMKHNEFVCKDLIRNGLRDYMFS</sequence>
<keyword evidence="1" id="KW-0472">Membrane</keyword>
<name>A0A8B8EUR6_CRAVI</name>
<dbReference type="Gene3D" id="3.50.50.60">
    <property type="entry name" value="FAD/NAD(P)-binding domain"/>
    <property type="match status" value="1"/>
</dbReference>
<feature type="transmembrane region" description="Helical" evidence="1">
    <location>
        <begin position="65"/>
        <end position="82"/>
    </location>
</feature>
<evidence type="ECO:0000313" key="3">
    <source>
        <dbReference type="RefSeq" id="XP_022343672.1"/>
    </source>
</evidence>
<accession>A0A8B8EUR6</accession>
<feature type="transmembrane region" description="Helical" evidence="1">
    <location>
        <begin position="32"/>
        <end position="53"/>
    </location>
</feature>
<organism evidence="2 3">
    <name type="scientific">Crassostrea virginica</name>
    <name type="common">Eastern oyster</name>
    <dbReference type="NCBI Taxonomy" id="6565"/>
    <lineage>
        <taxon>Eukaryota</taxon>
        <taxon>Metazoa</taxon>
        <taxon>Spiralia</taxon>
        <taxon>Lophotrochozoa</taxon>
        <taxon>Mollusca</taxon>
        <taxon>Bivalvia</taxon>
        <taxon>Autobranchia</taxon>
        <taxon>Pteriomorphia</taxon>
        <taxon>Ostreida</taxon>
        <taxon>Ostreoidea</taxon>
        <taxon>Ostreidae</taxon>
        <taxon>Crassostrea</taxon>
    </lineage>
</organism>
<dbReference type="AlphaFoldDB" id="A0A8B8EUR6"/>
<dbReference type="OrthoDB" id="6104570at2759"/>
<dbReference type="RefSeq" id="XP_022343672.1">
    <property type="nucleotide sequence ID" value="XM_022487964.1"/>
</dbReference>
<dbReference type="Proteomes" id="UP000694844">
    <property type="component" value="Chromosome 5"/>
</dbReference>
<dbReference type="GeneID" id="111136837"/>
<proteinExistence type="predicted"/>